<dbReference type="InterPro" id="IPR036397">
    <property type="entry name" value="RNaseH_sf"/>
</dbReference>
<keyword evidence="4" id="KW-1185">Reference proteome</keyword>
<sequence length="229" mass="26459">MRLQSNEHCTDMTFIGGLLERSLCSLKRTKLPVSTLPESIWTNQRPFGTPFFGKISEKKKLFGHNQSRHVWRKANTEFQEKNLLPTLRNGGGNFNVWGSFSASGPWRLHIIQGNLNSLTYQQICEDNLLPSVRELKMAQKWVMQQHNDPKHSKKSTKEWLKRNKVHTLDWPSQSPDINSVEMLWLDLKHAIHARCPSNLSQLSQSFARRSGQKSPKTDVRNWSVVTEDV</sequence>
<dbReference type="Ensembl" id="ENSCCRT00000162270.1">
    <property type="protein sequence ID" value="ENSCCRP00000181758.1"/>
    <property type="gene ID" value="ENSCCRG00000068354.1"/>
</dbReference>
<feature type="domain" description="Tc1-like transposase DDE" evidence="2">
    <location>
        <begin position="87"/>
        <end position="202"/>
    </location>
</feature>
<dbReference type="Gene3D" id="3.30.420.10">
    <property type="entry name" value="Ribonuclease H-like superfamily/Ribonuclease H"/>
    <property type="match status" value="1"/>
</dbReference>
<dbReference type="InterPro" id="IPR038717">
    <property type="entry name" value="Tc1-like_DDE_dom"/>
</dbReference>
<dbReference type="PANTHER" id="PTHR23022:SF135">
    <property type="entry name" value="SI:DKEY-77F5.3"/>
    <property type="match status" value="1"/>
</dbReference>
<evidence type="ECO:0000259" key="2">
    <source>
        <dbReference type="Pfam" id="PF13358"/>
    </source>
</evidence>
<name>A0A9J8DJ06_CYPCA</name>
<reference evidence="3" key="2">
    <citation type="submission" date="2025-09" db="UniProtKB">
        <authorList>
            <consortium name="Ensembl"/>
        </authorList>
    </citation>
    <scope>IDENTIFICATION</scope>
</reference>
<dbReference type="InterPro" id="IPR052338">
    <property type="entry name" value="Transposase_5"/>
</dbReference>
<evidence type="ECO:0000313" key="4">
    <source>
        <dbReference type="Proteomes" id="UP001108240"/>
    </source>
</evidence>
<feature type="region of interest" description="Disordered" evidence="1">
    <location>
        <begin position="206"/>
        <end position="229"/>
    </location>
</feature>
<organism evidence="3 4">
    <name type="scientific">Cyprinus carpio carpio</name>
    <dbReference type="NCBI Taxonomy" id="630221"/>
    <lineage>
        <taxon>Eukaryota</taxon>
        <taxon>Metazoa</taxon>
        <taxon>Chordata</taxon>
        <taxon>Craniata</taxon>
        <taxon>Vertebrata</taxon>
        <taxon>Euteleostomi</taxon>
        <taxon>Actinopterygii</taxon>
        <taxon>Neopterygii</taxon>
        <taxon>Teleostei</taxon>
        <taxon>Ostariophysi</taxon>
        <taxon>Cypriniformes</taxon>
        <taxon>Cyprinidae</taxon>
        <taxon>Cyprininae</taxon>
        <taxon>Cyprinus</taxon>
    </lineage>
</organism>
<dbReference type="AlphaFoldDB" id="A0A9J8DJ06"/>
<dbReference type="GeneTree" id="ENSGT01140000282498"/>
<evidence type="ECO:0000256" key="1">
    <source>
        <dbReference type="SAM" id="MobiDB-lite"/>
    </source>
</evidence>
<dbReference type="PANTHER" id="PTHR23022">
    <property type="entry name" value="TRANSPOSABLE ELEMENT-RELATED"/>
    <property type="match status" value="1"/>
</dbReference>
<dbReference type="GO" id="GO:0003676">
    <property type="term" value="F:nucleic acid binding"/>
    <property type="evidence" value="ECO:0007669"/>
    <property type="project" value="InterPro"/>
</dbReference>
<dbReference type="Proteomes" id="UP001108240">
    <property type="component" value="Unplaced"/>
</dbReference>
<protein>
    <recommendedName>
        <fullName evidence="2">Tc1-like transposase DDE domain-containing protein</fullName>
    </recommendedName>
</protein>
<dbReference type="Pfam" id="PF13358">
    <property type="entry name" value="DDE_3"/>
    <property type="match status" value="1"/>
</dbReference>
<accession>A0A9J8DJ06</accession>
<reference evidence="3" key="1">
    <citation type="submission" date="2025-08" db="UniProtKB">
        <authorList>
            <consortium name="Ensembl"/>
        </authorList>
    </citation>
    <scope>IDENTIFICATION</scope>
</reference>
<proteinExistence type="predicted"/>
<evidence type="ECO:0000313" key="3">
    <source>
        <dbReference type="Ensembl" id="ENSCCRP00000181758.1"/>
    </source>
</evidence>